<evidence type="ECO:0000313" key="1">
    <source>
        <dbReference type="EMBL" id="CAG8534641.1"/>
    </source>
</evidence>
<proteinExistence type="predicted"/>
<evidence type="ECO:0000313" key="2">
    <source>
        <dbReference type="Proteomes" id="UP000789706"/>
    </source>
</evidence>
<gene>
    <name evidence="1" type="ORF">DEBURN_LOCUS6309</name>
</gene>
<comment type="caution">
    <text evidence="1">The sequence shown here is derived from an EMBL/GenBank/DDBJ whole genome shotgun (WGS) entry which is preliminary data.</text>
</comment>
<dbReference type="OrthoDB" id="10482093at2759"/>
<reference evidence="1" key="1">
    <citation type="submission" date="2021-06" db="EMBL/GenBank/DDBJ databases">
        <authorList>
            <person name="Kallberg Y."/>
            <person name="Tangrot J."/>
            <person name="Rosling A."/>
        </authorList>
    </citation>
    <scope>NUCLEOTIDE SEQUENCE</scope>
    <source>
        <strain evidence="1">AZ414A</strain>
    </source>
</reference>
<protein>
    <submittedName>
        <fullName evidence="1">2488_t:CDS:1</fullName>
    </submittedName>
</protein>
<accession>A0A9N9AL96</accession>
<dbReference type="Proteomes" id="UP000789706">
    <property type="component" value="Unassembled WGS sequence"/>
</dbReference>
<dbReference type="EMBL" id="CAJVPK010000636">
    <property type="protein sequence ID" value="CAG8534641.1"/>
    <property type="molecule type" value="Genomic_DNA"/>
</dbReference>
<dbReference type="AlphaFoldDB" id="A0A9N9AL96"/>
<organism evidence="1 2">
    <name type="scientific">Diversispora eburnea</name>
    <dbReference type="NCBI Taxonomy" id="1213867"/>
    <lineage>
        <taxon>Eukaryota</taxon>
        <taxon>Fungi</taxon>
        <taxon>Fungi incertae sedis</taxon>
        <taxon>Mucoromycota</taxon>
        <taxon>Glomeromycotina</taxon>
        <taxon>Glomeromycetes</taxon>
        <taxon>Diversisporales</taxon>
        <taxon>Diversisporaceae</taxon>
        <taxon>Diversispora</taxon>
    </lineage>
</organism>
<sequence>MSGFDITTIFDKKDKTLPKSFNICSGYDFKYTNETSVQWTI</sequence>
<keyword evidence="2" id="KW-1185">Reference proteome</keyword>
<name>A0A9N9AL96_9GLOM</name>